<evidence type="ECO:0000313" key="2">
    <source>
        <dbReference type="EMBL" id="VEL10468.1"/>
    </source>
</evidence>
<keyword evidence="3" id="KW-1185">Reference proteome</keyword>
<reference evidence="2" key="1">
    <citation type="submission" date="2018-11" db="EMBL/GenBank/DDBJ databases">
        <authorList>
            <consortium name="Pathogen Informatics"/>
        </authorList>
    </citation>
    <scope>NUCLEOTIDE SEQUENCE</scope>
</reference>
<keyword evidence="1" id="KW-0175">Coiled coil</keyword>
<dbReference type="EMBL" id="CAAALY010009090">
    <property type="protein sequence ID" value="VEL10468.1"/>
    <property type="molecule type" value="Genomic_DNA"/>
</dbReference>
<evidence type="ECO:0000313" key="3">
    <source>
        <dbReference type="Proteomes" id="UP000784294"/>
    </source>
</evidence>
<protein>
    <submittedName>
        <fullName evidence="2">Uncharacterized protein</fullName>
    </submittedName>
</protein>
<dbReference type="GO" id="GO:0005929">
    <property type="term" value="C:cilium"/>
    <property type="evidence" value="ECO:0007669"/>
    <property type="project" value="GOC"/>
</dbReference>
<dbReference type="PANTHER" id="PTHR31540">
    <property type="entry name" value="CENTROSOMAL PROTEIN OF 131 KDA"/>
    <property type="match status" value="1"/>
</dbReference>
<accession>A0A3S4ZYU0</accession>
<dbReference type="GO" id="GO:0010824">
    <property type="term" value="P:regulation of centrosome duplication"/>
    <property type="evidence" value="ECO:0007669"/>
    <property type="project" value="TreeGrafter"/>
</dbReference>
<dbReference type="PANTHER" id="PTHR31540:SF1">
    <property type="entry name" value="CENTROSOMAL PROTEIN OF 131 KDA"/>
    <property type="match status" value="1"/>
</dbReference>
<sequence length="135" mass="16254">MAEVRILYETLAKEREQTSDIVRQEFADRLVRGEEETRRLKRELAEMKARMTVEKEHAEANAKNAEEVATKELQKVHQRVKDAISRKEANMNDLKEQYQKEKEEWQKKVEMTHRRVEYLEGLLDQQRKQLLMVKK</sequence>
<dbReference type="GO" id="GO:0035735">
    <property type="term" value="P:intraciliary transport involved in cilium assembly"/>
    <property type="evidence" value="ECO:0007669"/>
    <property type="project" value="InterPro"/>
</dbReference>
<organism evidence="2 3">
    <name type="scientific">Protopolystoma xenopodis</name>
    <dbReference type="NCBI Taxonomy" id="117903"/>
    <lineage>
        <taxon>Eukaryota</taxon>
        <taxon>Metazoa</taxon>
        <taxon>Spiralia</taxon>
        <taxon>Lophotrochozoa</taxon>
        <taxon>Platyhelminthes</taxon>
        <taxon>Monogenea</taxon>
        <taxon>Polyopisthocotylea</taxon>
        <taxon>Polystomatidea</taxon>
        <taxon>Polystomatidae</taxon>
        <taxon>Protopolystoma</taxon>
    </lineage>
</organism>
<name>A0A3S4ZYU0_9PLAT</name>
<feature type="coiled-coil region" evidence="1">
    <location>
        <begin position="23"/>
        <end position="115"/>
    </location>
</feature>
<dbReference type="Proteomes" id="UP000784294">
    <property type="component" value="Unassembled WGS sequence"/>
</dbReference>
<dbReference type="GO" id="GO:0034451">
    <property type="term" value="C:centriolar satellite"/>
    <property type="evidence" value="ECO:0007669"/>
    <property type="project" value="TreeGrafter"/>
</dbReference>
<dbReference type="OrthoDB" id="197735at2759"/>
<evidence type="ECO:0000256" key="1">
    <source>
        <dbReference type="SAM" id="Coils"/>
    </source>
</evidence>
<dbReference type="InterPro" id="IPR030465">
    <property type="entry name" value="CEP131"/>
</dbReference>
<gene>
    <name evidence="2" type="ORF">PXEA_LOCUS3908</name>
</gene>
<comment type="caution">
    <text evidence="2">The sequence shown here is derived from an EMBL/GenBank/DDBJ whole genome shotgun (WGS) entry which is preliminary data.</text>
</comment>
<dbReference type="AlphaFoldDB" id="A0A3S4ZYU0"/>
<proteinExistence type="predicted"/>